<reference evidence="2" key="3">
    <citation type="submission" date="2020-02" db="EMBL/GenBank/DDBJ databases">
        <authorList>
            <person name="Matsumoto Y."/>
            <person name="Motooka D."/>
            <person name="Nakamura S."/>
        </authorList>
    </citation>
    <scope>NUCLEOTIDE SEQUENCE</scope>
    <source>
        <strain evidence="2">JCM 12405</strain>
    </source>
</reference>
<dbReference type="RefSeq" id="WP_085192114.1">
    <property type="nucleotide sequence ID" value="NZ_AP022605.1"/>
</dbReference>
<dbReference type="Proteomes" id="UP000193564">
    <property type="component" value="Unassembled WGS sequence"/>
</dbReference>
<dbReference type="KEGG" id="mdr:MDOR_30910"/>
<evidence type="ECO:0000256" key="1">
    <source>
        <dbReference type="SAM" id="MobiDB-lite"/>
    </source>
</evidence>
<gene>
    <name evidence="3" type="ORF">AWC01_14775</name>
    <name evidence="2" type="ORF">MDOR_30910</name>
</gene>
<evidence type="ECO:0000313" key="2">
    <source>
        <dbReference type="EMBL" id="BBZ08922.1"/>
    </source>
</evidence>
<reference evidence="2 5" key="2">
    <citation type="journal article" date="2019" name="Emerg. Microbes Infect.">
        <title>Comprehensive subspecies identification of 175 nontuberculous mycobacteria species based on 7547 genomic profiles.</title>
        <authorList>
            <person name="Matsumoto Y."/>
            <person name="Kinjo T."/>
            <person name="Motooka D."/>
            <person name="Nabeya D."/>
            <person name="Jung N."/>
            <person name="Uechi K."/>
            <person name="Horii T."/>
            <person name="Iida T."/>
            <person name="Fujita J."/>
            <person name="Nakamura S."/>
        </authorList>
    </citation>
    <scope>NUCLEOTIDE SEQUENCE [LARGE SCALE GENOMIC DNA]</scope>
    <source>
        <strain evidence="2 5">JCM 12405</strain>
    </source>
</reference>
<dbReference type="Proteomes" id="UP000467201">
    <property type="component" value="Chromosome"/>
</dbReference>
<sequence>MELRIINEHRFVSRRTVPVQAADIRSKAGLLLAADQEAAARITTAAAGLSGLAFPESSGGAIQAVDFKQAPPEEPTPEPTPGERHPEYEDRKPNGEWAPGNSGIDGDAEAHRTFDEMEENGIPVIRDKVAVRVVDPENGHTYTRYYDGLRPTGRPGEYIGIEHKVNKSPITSNQQTVDDLVRSGVPATGKLNGEPIIVSDVQVIRVERAPVDAPVVEGGLDEKVIEFAPKGIDNWGTEITPEQMEDAGFPWNVMEKFLEQSRPHDSKDPKDWA</sequence>
<reference evidence="3 4" key="1">
    <citation type="submission" date="2016-01" db="EMBL/GenBank/DDBJ databases">
        <title>The new phylogeny of the genus Mycobacterium.</title>
        <authorList>
            <person name="Tarcisio F."/>
            <person name="Conor M."/>
            <person name="Antonella G."/>
            <person name="Elisabetta G."/>
            <person name="Giulia F.S."/>
            <person name="Sara T."/>
            <person name="Anna F."/>
            <person name="Clotilde B."/>
            <person name="Roberto B."/>
            <person name="Veronica D.S."/>
            <person name="Fabio R."/>
            <person name="Monica P."/>
            <person name="Olivier J."/>
            <person name="Enrico T."/>
            <person name="Nicola S."/>
        </authorList>
    </citation>
    <scope>NUCLEOTIDE SEQUENCE [LARGE SCALE GENOMIC DNA]</scope>
    <source>
        <strain evidence="3 4">DSM 44339</strain>
    </source>
</reference>
<dbReference type="EMBL" id="AP022605">
    <property type="protein sequence ID" value="BBZ08922.1"/>
    <property type="molecule type" value="Genomic_DNA"/>
</dbReference>
<organism evidence="3 4">
    <name type="scientific">Mycolicibacterium doricum</name>
    <dbReference type="NCBI Taxonomy" id="126673"/>
    <lineage>
        <taxon>Bacteria</taxon>
        <taxon>Bacillati</taxon>
        <taxon>Actinomycetota</taxon>
        <taxon>Actinomycetes</taxon>
        <taxon>Mycobacteriales</taxon>
        <taxon>Mycobacteriaceae</taxon>
        <taxon>Mycolicibacterium</taxon>
    </lineage>
</organism>
<dbReference type="STRING" id="126673.AWC01_14775"/>
<proteinExistence type="predicted"/>
<protein>
    <submittedName>
        <fullName evidence="3">Uncharacterized protein</fullName>
    </submittedName>
</protein>
<evidence type="ECO:0000313" key="5">
    <source>
        <dbReference type="Proteomes" id="UP000467201"/>
    </source>
</evidence>
<dbReference type="EMBL" id="LQOS01000042">
    <property type="protein sequence ID" value="ORV38331.1"/>
    <property type="molecule type" value="Genomic_DNA"/>
</dbReference>
<accession>A0A1X1T250</accession>
<feature type="region of interest" description="Disordered" evidence="1">
    <location>
        <begin position="69"/>
        <end position="108"/>
    </location>
</feature>
<dbReference type="AlphaFoldDB" id="A0A1X1T250"/>
<name>A0A1X1T250_9MYCO</name>
<evidence type="ECO:0000313" key="3">
    <source>
        <dbReference type="EMBL" id="ORV38331.1"/>
    </source>
</evidence>
<evidence type="ECO:0000313" key="4">
    <source>
        <dbReference type="Proteomes" id="UP000193564"/>
    </source>
</evidence>
<feature type="compositionally biased region" description="Basic and acidic residues" evidence="1">
    <location>
        <begin position="81"/>
        <end position="94"/>
    </location>
</feature>
<keyword evidence="4" id="KW-1185">Reference proteome</keyword>